<name>A0ABR5I5B6_STRLW</name>
<dbReference type="EMBL" id="LFEH01000005">
    <property type="protein sequence ID" value="KMS81667.1"/>
    <property type="molecule type" value="Genomic_DNA"/>
</dbReference>
<evidence type="ECO:0000313" key="1">
    <source>
        <dbReference type="EMBL" id="KMS81667.1"/>
    </source>
</evidence>
<proteinExistence type="predicted"/>
<protein>
    <submittedName>
        <fullName evidence="1">Uncharacterized protein</fullName>
    </submittedName>
</protein>
<evidence type="ECO:0000313" key="2">
    <source>
        <dbReference type="Proteomes" id="UP000037274"/>
    </source>
</evidence>
<accession>A0ABR5I5B6</accession>
<organism evidence="1 2">
    <name type="scientific">Streptomyces leeuwenhoekii</name>
    <dbReference type="NCBI Taxonomy" id="1437453"/>
    <lineage>
        <taxon>Bacteria</taxon>
        <taxon>Bacillati</taxon>
        <taxon>Actinomycetota</taxon>
        <taxon>Actinomycetes</taxon>
        <taxon>Kitasatosporales</taxon>
        <taxon>Streptomycetaceae</taxon>
        <taxon>Streptomyces</taxon>
    </lineage>
</organism>
<reference evidence="1 2" key="1">
    <citation type="submission" date="2015-06" db="EMBL/GenBank/DDBJ databases">
        <title>Draft genome sequence of Streptomyces leeuwenhoekii C58, which produces the novel lasso peptide, chaxapeptin.</title>
        <authorList>
            <person name="Yi Y."/>
            <person name="Hai D."/>
            <person name="Jaspars M."/>
            <person name="Sheng H."/>
            <person name="Rateb M.E."/>
            <person name="Bull A."/>
            <person name="Goodfellow M."/>
            <person name="Asenjo J.A."/>
            <person name="Ebel R."/>
        </authorList>
    </citation>
    <scope>NUCLEOTIDE SEQUENCE [LARGE SCALE GENOMIC DNA]</scope>
    <source>
        <strain evidence="1 2">C58</strain>
    </source>
</reference>
<comment type="caution">
    <text evidence="1">The sequence shown here is derived from an EMBL/GenBank/DDBJ whole genome shotgun (WGS) entry which is preliminary data.</text>
</comment>
<gene>
    <name evidence="1" type="ORF">ACH49_02355</name>
</gene>
<dbReference type="Proteomes" id="UP000037274">
    <property type="component" value="Unassembled WGS sequence"/>
</dbReference>
<sequence length="83" mass="9073">MESTVRRLLARADDDALDQAVGRWLADRRSRRSQRSAFATCERKSAQAVGGRASRGPAGFLESRTRIVVGVVAISTQFEPSPL</sequence>
<keyword evidence="2" id="KW-1185">Reference proteome</keyword>